<dbReference type="InterPro" id="IPR005545">
    <property type="entry name" value="YCII"/>
</dbReference>
<dbReference type="InterPro" id="IPR051807">
    <property type="entry name" value="Sec-metab_biosynth-assoc"/>
</dbReference>
<dbReference type="PANTHER" id="PTHR33606:SF3">
    <property type="entry name" value="PROTEIN YCII"/>
    <property type="match status" value="1"/>
</dbReference>
<evidence type="ECO:0000313" key="3">
    <source>
        <dbReference type="EMBL" id="TWH93796.1"/>
    </source>
</evidence>
<feature type="domain" description="YCII-related" evidence="2">
    <location>
        <begin position="1"/>
        <end position="88"/>
    </location>
</feature>
<dbReference type="PANTHER" id="PTHR33606">
    <property type="entry name" value="PROTEIN YCII"/>
    <property type="match status" value="1"/>
</dbReference>
<protein>
    <recommendedName>
        <fullName evidence="2">YCII-related domain-containing protein</fullName>
    </recommendedName>
</protein>
<evidence type="ECO:0000313" key="4">
    <source>
        <dbReference type="Proteomes" id="UP000316624"/>
    </source>
</evidence>
<comment type="caution">
    <text evidence="3">The sequence shown here is derived from an EMBL/GenBank/DDBJ whole genome shotgun (WGS) entry which is preliminary data.</text>
</comment>
<dbReference type="EMBL" id="VLKK01000006">
    <property type="protein sequence ID" value="TWH93796.1"/>
    <property type="molecule type" value="Genomic_DNA"/>
</dbReference>
<dbReference type="AlphaFoldDB" id="A0A562KEG7"/>
<comment type="similarity">
    <text evidence="1">Belongs to the YciI family.</text>
</comment>
<dbReference type="Proteomes" id="UP000316624">
    <property type="component" value="Unassembled WGS sequence"/>
</dbReference>
<gene>
    <name evidence="3" type="ORF">IQ35_02006</name>
</gene>
<keyword evidence="4" id="KW-1185">Reference proteome</keyword>
<accession>A0A562KEG7</accession>
<dbReference type="Gene3D" id="3.30.70.1060">
    <property type="entry name" value="Dimeric alpha+beta barrel"/>
    <property type="match status" value="1"/>
</dbReference>
<organism evidence="3 4">
    <name type="scientific">Sphingobium wenxiniae (strain DSM 21828 / CGMCC 1.7748 / JZ-1)</name>
    <dbReference type="NCBI Taxonomy" id="595605"/>
    <lineage>
        <taxon>Bacteria</taxon>
        <taxon>Pseudomonadati</taxon>
        <taxon>Pseudomonadota</taxon>
        <taxon>Alphaproteobacteria</taxon>
        <taxon>Sphingomonadales</taxon>
        <taxon>Sphingomonadaceae</taxon>
        <taxon>Sphingobium</taxon>
    </lineage>
</organism>
<sequence length="103" mass="11735">MAYMIATYDKPGHEHVRDRVRQSHLEYLEANVTKVIAGGGFLNDEGTSVIGGLILLDVETRDEAQAFIDADPFTAADLFERVEFVRWRMSFLDFKRIFPVAAR</sequence>
<name>A0A562KEG7_SPHWJ</name>
<evidence type="ECO:0000256" key="1">
    <source>
        <dbReference type="ARBA" id="ARBA00007689"/>
    </source>
</evidence>
<reference evidence="3 4" key="1">
    <citation type="journal article" date="2015" name="Stand. Genomic Sci.">
        <title>Genomic Encyclopedia of Bacterial and Archaeal Type Strains, Phase III: the genomes of soil and plant-associated and newly described type strains.</title>
        <authorList>
            <person name="Whitman W.B."/>
            <person name="Woyke T."/>
            <person name="Klenk H.P."/>
            <person name="Zhou Y."/>
            <person name="Lilburn T.G."/>
            <person name="Beck B.J."/>
            <person name="De Vos P."/>
            <person name="Vandamme P."/>
            <person name="Eisen J.A."/>
            <person name="Garrity G."/>
            <person name="Hugenholtz P."/>
            <person name="Kyrpides N.C."/>
        </authorList>
    </citation>
    <scope>NUCLEOTIDE SEQUENCE [LARGE SCALE GENOMIC DNA]</scope>
    <source>
        <strain evidence="3 4">CGMCC 1.7748</strain>
    </source>
</reference>
<dbReference type="Pfam" id="PF03795">
    <property type="entry name" value="YCII"/>
    <property type="match status" value="1"/>
</dbReference>
<evidence type="ECO:0000259" key="2">
    <source>
        <dbReference type="Pfam" id="PF03795"/>
    </source>
</evidence>
<dbReference type="InterPro" id="IPR011008">
    <property type="entry name" value="Dimeric_a/b-barrel"/>
</dbReference>
<dbReference type="SUPFAM" id="SSF54909">
    <property type="entry name" value="Dimeric alpha+beta barrel"/>
    <property type="match status" value="1"/>
</dbReference>
<proteinExistence type="inferred from homology"/>